<dbReference type="PANTHER" id="PTHR13230:SF5">
    <property type="entry name" value="GENERAL TRANSCRIPTION FACTOR 3C POLYPEPTIDE 5"/>
    <property type="match status" value="1"/>
</dbReference>
<dbReference type="AlphaFoldDB" id="A0A9W8E0Y2"/>
<organism evidence="8 9">
    <name type="scientific">Dispira parvispora</name>
    <dbReference type="NCBI Taxonomy" id="1520584"/>
    <lineage>
        <taxon>Eukaryota</taxon>
        <taxon>Fungi</taxon>
        <taxon>Fungi incertae sedis</taxon>
        <taxon>Zoopagomycota</taxon>
        <taxon>Kickxellomycotina</taxon>
        <taxon>Dimargaritomycetes</taxon>
        <taxon>Dimargaritales</taxon>
        <taxon>Dimargaritaceae</taxon>
        <taxon>Dispira</taxon>
    </lineage>
</organism>
<evidence type="ECO:0000259" key="7">
    <source>
        <dbReference type="Pfam" id="PF17682"/>
    </source>
</evidence>
<dbReference type="GO" id="GO:0000127">
    <property type="term" value="C:transcription factor TFIIIC complex"/>
    <property type="evidence" value="ECO:0007669"/>
    <property type="project" value="InterPro"/>
</dbReference>
<feature type="region of interest" description="Disordered" evidence="5">
    <location>
        <begin position="487"/>
        <end position="510"/>
    </location>
</feature>
<feature type="domain" description="Transcription factor IIIC subunit 5 HTH" evidence="6">
    <location>
        <begin position="203"/>
        <end position="355"/>
    </location>
</feature>
<evidence type="ECO:0000259" key="6">
    <source>
        <dbReference type="Pfam" id="PF09734"/>
    </source>
</evidence>
<name>A0A9W8E0Y2_9FUNG</name>
<comment type="caution">
    <text evidence="8">The sequence shown here is derived from an EMBL/GenBank/DDBJ whole genome shotgun (WGS) entry which is preliminary data.</text>
</comment>
<dbReference type="GO" id="GO:0001002">
    <property type="term" value="F:RNA polymerase III type 1 promoter sequence-specific DNA binding"/>
    <property type="evidence" value="ECO:0007669"/>
    <property type="project" value="TreeGrafter"/>
</dbReference>
<keyword evidence="4" id="KW-0539">Nucleus</keyword>
<dbReference type="Gene3D" id="3.30.200.160">
    <property type="entry name" value="TFIIIC, subcomplex tauA, subunit Sfc1, barrel domain"/>
    <property type="match status" value="1"/>
</dbReference>
<dbReference type="Pfam" id="PF09734">
    <property type="entry name" value="Tau95"/>
    <property type="match status" value="1"/>
</dbReference>
<proteinExistence type="predicted"/>
<evidence type="ECO:0000256" key="1">
    <source>
        <dbReference type="ARBA" id="ARBA00004123"/>
    </source>
</evidence>
<sequence>MSSDAAPTGSSIPPYTKEPLHQAPNKPYYVIEFPGHVKHLDKVFQTLGGLENITRAYNAPQKHSLDLRFRYEDPYSQAIQGTLCESSNLLLKVVRTVRRKKRCSSVNHAATTPEEPKQDPTTKVVQVRAELCGVIRQTTQFCWMADFQATSSFRDPLVQLKRAAQQYDLPTLLAFDPEQLKFPDGQGLQRFPQMFSASLGSPQLTNTYRYRQNKSLTKIYVPKFTNQPPVPVLVNQKQNHLSPFITITHTDPNIPQGPTATIRKHGEQIKPATLDLVREYFEKQLIWSRSEFLHKIYQDIQNRGIPQTGALPWDPKTLLSQFSYIIRGGTWNGLWIRYGYDPRTDPEARWEQRLTYHTTPRCTSAKYLAQSHSKDSPNLPSSTGVLDLPFIKSRPFSARSYTFRLADIAIPHIQRLLRLDNVVLSEYHPQSGRFHPAIFHYVRQYMNVRIKSFTKDPHACPHPPEHDEETTDDAAERALAETLLSEAKTHPSVPDNSHVSLTKPDHVSSQELEHRINDKVDQLMQTLATLADDPDMENEPDDFNVDFGDIYGSEGED</sequence>
<comment type="subcellular location">
    <subcellularLocation>
        <location evidence="1">Nucleus</location>
    </subcellularLocation>
</comment>
<dbReference type="EMBL" id="JANBPY010001299">
    <property type="protein sequence ID" value="KAJ1960635.1"/>
    <property type="molecule type" value="Genomic_DNA"/>
</dbReference>
<evidence type="ECO:0000256" key="3">
    <source>
        <dbReference type="ARBA" id="ARBA00023163"/>
    </source>
</evidence>
<keyword evidence="2" id="KW-0238">DNA-binding</keyword>
<dbReference type="InterPro" id="IPR041499">
    <property type="entry name" value="Tfc1/Sfc1_N"/>
</dbReference>
<reference evidence="8" key="1">
    <citation type="submission" date="2022-07" db="EMBL/GenBank/DDBJ databases">
        <title>Phylogenomic reconstructions and comparative analyses of Kickxellomycotina fungi.</title>
        <authorList>
            <person name="Reynolds N.K."/>
            <person name="Stajich J.E."/>
            <person name="Barry K."/>
            <person name="Grigoriev I.V."/>
            <person name="Crous P."/>
            <person name="Smith M.E."/>
        </authorList>
    </citation>
    <scope>NUCLEOTIDE SEQUENCE</scope>
    <source>
        <strain evidence="8">RSA 1196</strain>
    </source>
</reference>
<dbReference type="InterPro" id="IPR019136">
    <property type="entry name" value="TF_IIIC_su-5_HTH"/>
</dbReference>
<dbReference type="Pfam" id="PF17682">
    <property type="entry name" value="Tau95_N"/>
    <property type="match status" value="1"/>
</dbReference>
<evidence type="ECO:0000313" key="8">
    <source>
        <dbReference type="EMBL" id="KAJ1960635.1"/>
    </source>
</evidence>
<feature type="domain" description="Transcription factor IIIC subunit Tfc1/Sfc1 triple barrel" evidence="7">
    <location>
        <begin position="30"/>
        <end position="149"/>
    </location>
</feature>
<dbReference type="GO" id="GO:0006384">
    <property type="term" value="P:transcription initiation at RNA polymerase III promoter"/>
    <property type="evidence" value="ECO:0007669"/>
    <property type="project" value="InterPro"/>
</dbReference>
<dbReference type="OrthoDB" id="5598268at2759"/>
<feature type="compositionally biased region" description="Acidic residues" evidence="5">
    <location>
        <begin position="532"/>
        <end position="544"/>
    </location>
</feature>
<evidence type="ECO:0000313" key="9">
    <source>
        <dbReference type="Proteomes" id="UP001150925"/>
    </source>
</evidence>
<evidence type="ECO:0000256" key="2">
    <source>
        <dbReference type="ARBA" id="ARBA00023125"/>
    </source>
</evidence>
<evidence type="ECO:0000256" key="4">
    <source>
        <dbReference type="ARBA" id="ARBA00023242"/>
    </source>
</evidence>
<dbReference type="GO" id="GO:0001003">
    <property type="term" value="F:RNA polymerase III type 2 promoter sequence-specific DNA binding"/>
    <property type="evidence" value="ECO:0007669"/>
    <property type="project" value="TreeGrafter"/>
</dbReference>
<gene>
    <name evidence="8" type="primary">TFC1</name>
    <name evidence="8" type="ORF">IWQ62_004154</name>
</gene>
<dbReference type="Proteomes" id="UP001150925">
    <property type="component" value="Unassembled WGS sequence"/>
</dbReference>
<dbReference type="GO" id="GO:0005634">
    <property type="term" value="C:nucleus"/>
    <property type="evidence" value="ECO:0007669"/>
    <property type="project" value="UniProtKB-SubCell"/>
</dbReference>
<evidence type="ECO:0000256" key="5">
    <source>
        <dbReference type="SAM" id="MobiDB-lite"/>
    </source>
</evidence>
<protein>
    <submittedName>
        <fullName evidence="8">Tau 95 subunit of transcription factor TFIIIC</fullName>
    </submittedName>
</protein>
<feature type="region of interest" description="Disordered" evidence="5">
    <location>
        <begin position="1"/>
        <end position="20"/>
    </location>
</feature>
<feature type="region of interest" description="Disordered" evidence="5">
    <location>
        <begin position="531"/>
        <end position="557"/>
    </location>
</feature>
<keyword evidence="3" id="KW-0804">Transcription</keyword>
<dbReference type="PANTHER" id="PTHR13230">
    <property type="entry name" value="GENERAL TRANSCRIPTION FACTOR IIIC, POLYPEPTIDE 5"/>
    <property type="match status" value="1"/>
</dbReference>
<dbReference type="InterPro" id="IPR040454">
    <property type="entry name" value="TF_IIIC_Tfc1/Sfc1"/>
</dbReference>
<feature type="compositionally biased region" description="Polar residues" evidence="5">
    <location>
        <begin position="1"/>
        <end position="13"/>
    </location>
</feature>
<dbReference type="InterPro" id="IPR042536">
    <property type="entry name" value="TFIIIC_tauA_Sfc1"/>
</dbReference>
<accession>A0A9W8E0Y2</accession>
<keyword evidence="9" id="KW-1185">Reference proteome</keyword>